<accession>A0A9X9S522</accession>
<organism evidence="1 2">
    <name type="scientific">Methanogenium organophilum</name>
    <dbReference type="NCBI Taxonomy" id="2199"/>
    <lineage>
        <taxon>Archaea</taxon>
        <taxon>Methanobacteriati</taxon>
        <taxon>Methanobacteriota</taxon>
        <taxon>Stenosarchaea group</taxon>
        <taxon>Methanomicrobia</taxon>
        <taxon>Methanomicrobiales</taxon>
        <taxon>Methanomicrobiaceae</taxon>
        <taxon>Methanogenium</taxon>
    </lineage>
</organism>
<proteinExistence type="predicted"/>
<name>A0A9X9S522_METOG</name>
<evidence type="ECO:0000313" key="2">
    <source>
        <dbReference type="Proteomes" id="UP001163096"/>
    </source>
</evidence>
<dbReference type="Proteomes" id="UP001163096">
    <property type="component" value="Chromosome"/>
</dbReference>
<dbReference type="RefSeq" id="WP_268187092.1">
    <property type="nucleotide sequence ID" value="NZ_CP113361.1"/>
</dbReference>
<dbReference type="InterPro" id="IPR037914">
    <property type="entry name" value="SpoVT-AbrB_sf"/>
</dbReference>
<evidence type="ECO:0008006" key="3">
    <source>
        <dbReference type="Google" id="ProtNLM"/>
    </source>
</evidence>
<dbReference type="AlphaFoldDB" id="A0A9X9S522"/>
<reference evidence="1" key="1">
    <citation type="submission" date="2022-11" db="EMBL/GenBank/DDBJ databases">
        <title>Complete genome sequence of Methanogenium organophilum DSM 3596.</title>
        <authorList>
            <person name="Chen S.-C."/>
            <person name="Lai S.-J."/>
            <person name="You Y.-T."/>
        </authorList>
    </citation>
    <scope>NUCLEOTIDE SEQUENCE</scope>
    <source>
        <strain evidence="1">DSM 3596</strain>
    </source>
</reference>
<keyword evidence="2" id="KW-1185">Reference proteome</keyword>
<dbReference type="GeneID" id="76833992"/>
<protein>
    <recommendedName>
        <fullName evidence="3">SpoVT-AbrB domain-containing protein</fullName>
    </recommendedName>
</protein>
<evidence type="ECO:0000313" key="1">
    <source>
        <dbReference type="EMBL" id="WAI01816.1"/>
    </source>
</evidence>
<dbReference type="EMBL" id="CP113361">
    <property type="protein sequence ID" value="WAI01816.1"/>
    <property type="molecule type" value="Genomic_DNA"/>
</dbReference>
<dbReference type="SUPFAM" id="SSF89447">
    <property type="entry name" value="AbrB/MazE/MraZ-like"/>
    <property type="match status" value="1"/>
</dbReference>
<gene>
    <name evidence="1" type="ORF">OU421_02780</name>
</gene>
<sequence length="67" mass="7584">MVKILKSGKQYRINIPKDILSMTGWNEDTELIITPLLKDPTEPINQNTPIIIKKVNFISSDDSATKN</sequence>
<dbReference type="KEGG" id="mou:OU421_02780"/>